<dbReference type="InterPro" id="IPR019734">
    <property type="entry name" value="TPR_rpt"/>
</dbReference>
<evidence type="ECO:0000256" key="3">
    <source>
        <dbReference type="ARBA" id="ARBA00022989"/>
    </source>
</evidence>
<dbReference type="KEGG" id="hbv:ABIV_2042"/>
<dbReference type="PANTHER" id="PTHR22550:SF5">
    <property type="entry name" value="LEUCINE ZIPPER PROTEIN 4"/>
    <property type="match status" value="1"/>
</dbReference>
<feature type="repeat" description="TPR" evidence="5">
    <location>
        <begin position="412"/>
        <end position="445"/>
    </location>
</feature>
<dbReference type="InterPro" id="IPR002035">
    <property type="entry name" value="VWF_A"/>
</dbReference>
<dbReference type="Pfam" id="PF13519">
    <property type="entry name" value="VWA_2"/>
    <property type="match status" value="1"/>
</dbReference>
<dbReference type="SUPFAM" id="SSF53300">
    <property type="entry name" value="vWA-like"/>
    <property type="match status" value="1"/>
</dbReference>
<evidence type="ECO:0000256" key="6">
    <source>
        <dbReference type="SAM" id="MobiDB-lite"/>
    </source>
</evidence>
<accession>A0AAX2A4R8</accession>
<evidence type="ECO:0000259" key="8">
    <source>
        <dbReference type="PROSITE" id="PS50234"/>
    </source>
</evidence>
<reference evidence="9 11" key="2">
    <citation type="submission" date="2018-07" db="EMBL/GenBank/DDBJ databases">
        <title>Complete genome of the Arcobacter bivalviorum type strain LMG 26154.</title>
        <authorList>
            <person name="Miller W.G."/>
            <person name="Yee E."/>
            <person name="Bono J.L."/>
        </authorList>
    </citation>
    <scope>NUCLEOTIDE SEQUENCE [LARGE SCALE GENOMIC DNA]</scope>
    <source>
        <strain evidence="9 11">LMG 26154</strain>
    </source>
</reference>
<dbReference type="InterPro" id="IPR036465">
    <property type="entry name" value="vWFA_dom_sf"/>
</dbReference>
<dbReference type="Gene3D" id="3.40.50.410">
    <property type="entry name" value="von Willebrand factor, type A domain"/>
    <property type="match status" value="1"/>
</dbReference>
<evidence type="ECO:0000313" key="9">
    <source>
        <dbReference type="EMBL" id="AXH13018.1"/>
    </source>
</evidence>
<name>A0AAX2A4R8_9BACT</name>
<evidence type="ECO:0000256" key="7">
    <source>
        <dbReference type="SAM" id="Phobius"/>
    </source>
</evidence>
<feature type="transmembrane region" description="Helical" evidence="7">
    <location>
        <begin position="298"/>
        <end position="315"/>
    </location>
</feature>
<reference evidence="10 12" key="1">
    <citation type="submission" date="2017-10" db="EMBL/GenBank/DDBJ databases">
        <title>Genomics of the genus Arcobacter.</title>
        <authorList>
            <person name="Perez-Cataluna A."/>
            <person name="Figueras M.J."/>
        </authorList>
    </citation>
    <scope>NUCLEOTIDE SEQUENCE [LARGE SCALE GENOMIC DNA]</scope>
    <source>
        <strain evidence="10 12">CECT 7835</strain>
    </source>
</reference>
<evidence type="ECO:0000313" key="12">
    <source>
        <dbReference type="Proteomes" id="UP000289193"/>
    </source>
</evidence>
<evidence type="ECO:0000256" key="4">
    <source>
        <dbReference type="ARBA" id="ARBA00023136"/>
    </source>
</evidence>
<keyword evidence="3 7" id="KW-1133">Transmembrane helix</keyword>
<evidence type="ECO:0000313" key="11">
    <source>
        <dbReference type="Proteomes" id="UP000253850"/>
    </source>
</evidence>
<proteinExistence type="predicted"/>
<dbReference type="RefSeq" id="WP_114839822.1">
    <property type="nucleotide sequence ID" value="NZ_CP031217.1"/>
</dbReference>
<dbReference type="PROSITE" id="PS50234">
    <property type="entry name" value="VWFA"/>
    <property type="match status" value="1"/>
</dbReference>
<feature type="region of interest" description="Disordered" evidence="6">
    <location>
        <begin position="460"/>
        <end position="559"/>
    </location>
</feature>
<dbReference type="InterPro" id="IPR011990">
    <property type="entry name" value="TPR-like_helical_dom_sf"/>
</dbReference>
<sequence>MQFLYPNVLFFMLIPIIILMFLITTNRDKFQKYFDKEALAKLSVKNKYMTKTTRNILFFIALILMTISLARPVFDEKEHKLTQETVSFVIALDVSKSMLATDIFPNRLTFGKKKILEIIDYAKQNSIAVILFAKSSFILSPITEDFNSLKILVNRLDTGLNFDNGSNIFSTLEVSKKLLKDYKDKNLILITDGGNNSTYEKEINFAKENKIKIYTLALATDTPTPIKLENGSFLTKEDGSIVTVKLNEDIKNLSLNTNGAFINFSTTNKDIKQLIDEINISSQKEKKESKNYKTYTELFYYPLALALFVLLIAFSSRPDFFRKSKNLVIIFLAIFLSNNQANAFEFDFKTIDKANKHYEKQEYEKASKEFQKVIKTPESHYNLANSLYKEKEYKKALMHYKNIVTSNQELEYKKLHNMGNSYVKLNDLENAKRVYEKALKIKEDKETKENLEEVLKAMKQNQQNNQQQQQNQNQDNEKQKERDKQKEESKNQKNNKENEQKQEKKNNNSNSEEKKIKQNEEISEAEEQKWLNKLDSKEVPVMLKKFDSKERSEETSTPW</sequence>
<feature type="transmembrane region" description="Helical" evidence="7">
    <location>
        <begin position="6"/>
        <end position="24"/>
    </location>
</feature>
<dbReference type="EMBL" id="CP031217">
    <property type="protein sequence ID" value="AXH13018.1"/>
    <property type="molecule type" value="Genomic_DNA"/>
</dbReference>
<feature type="compositionally biased region" description="Basic and acidic residues" evidence="6">
    <location>
        <begin position="475"/>
        <end position="559"/>
    </location>
</feature>
<keyword evidence="4 7" id="KW-0472">Membrane</keyword>
<dbReference type="AlphaFoldDB" id="A0AAX2A4R8"/>
<dbReference type="PANTHER" id="PTHR22550">
    <property type="entry name" value="SPORE GERMINATION PROTEIN"/>
    <property type="match status" value="1"/>
</dbReference>
<dbReference type="Proteomes" id="UP000289193">
    <property type="component" value="Unassembled WGS sequence"/>
</dbReference>
<dbReference type="Pfam" id="PF13181">
    <property type="entry name" value="TPR_8"/>
    <property type="match status" value="1"/>
</dbReference>
<protein>
    <submittedName>
        <fullName evidence="9">von Willebrand factor type A (VWA) domain-containing protein</fullName>
    </submittedName>
</protein>
<dbReference type="SUPFAM" id="SSF48452">
    <property type="entry name" value="TPR-like"/>
    <property type="match status" value="1"/>
</dbReference>
<organism evidence="10 12">
    <name type="scientific">Halarcobacter bivalviorum</name>
    <dbReference type="NCBI Taxonomy" id="663364"/>
    <lineage>
        <taxon>Bacteria</taxon>
        <taxon>Pseudomonadati</taxon>
        <taxon>Campylobacterota</taxon>
        <taxon>Epsilonproteobacteria</taxon>
        <taxon>Campylobacterales</taxon>
        <taxon>Arcobacteraceae</taxon>
        <taxon>Halarcobacter</taxon>
    </lineage>
</organism>
<evidence type="ECO:0000256" key="2">
    <source>
        <dbReference type="ARBA" id="ARBA00022692"/>
    </source>
</evidence>
<dbReference type="InterPro" id="IPR050768">
    <property type="entry name" value="UPF0353/GerABKA_families"/>
</dbReference>
<evidence type="ECO:0000256" key="5">
    <source>
        <dbReference type="PROSITE-ProRule" id="PRU00339"/>
    </source>
</evidence>
<feature type="compositionally biased region" description="Low complexity" evidence="6">
    <location>
        <begin position="460"/>
        <end position="474"/>
    </location>
</feature>
<keyword evidence="1" id="KW-1003">Cell membrane</keyword>
<feature type="domain" description="VWFA" evidence="8">
    <location>
        <begin position="87"/>
        <end position="278"/>
    </location>
</feature>
<keyword evidence="12" id="KW-1185">Reference proteome</keyword>
<dbReference type="EMBL" id="PDKM01000007">
    <property type="protein sequence ID" value="RXK09177.1"/>
    <property type="molecule type" value="Genomic_DNA"/>
</dbReference>
<feature type="transmembrane region" description="Helical" evidence="7">
    <location>
        <begin position="55"/>
        <end position="74"/>
    </location>
</feature>
<keyword evidence="5" id="KW-0802">TPR repeat</keyword>
<gene>
    <name evidence="9" type="ORF">ABIV_2042</name>
    <name evidence="10" type="ORF">CRV05_11365</name>
</gene>
<dbReference type="Gene3D" id="1.25.40.10">
    <property type="entry name" value="Tetratricopeptide repeat domain"/>
    <property type="match status" value="1"/>
</dbReference>
<feature type="transmembrane region" description="Helical" evidence="7">
    <location>
        <begin position="327"/>
        <end position="344"/>
    </location>
</feature>
<dbReference type="Proteomes" id="UP000253850">
    <property type="component" value="Chromosome"/>
</dbReference>
<dbReference type="SMART" id="SM00327">
    <property type="entry name" value="VWA"/>
    <property type="match status" value="1"/>
</dbReference>
<keyword evidence="2 7" id="KW-0812">Transmembrane</keyword>
<dbReference type="SMART" id="SM00028">
    <property type="entry name" value="TPR"/>
    <property type="match status" value="2"/>
</dbReference>
<evidence type="ECO:0000256" key="1">
    <source>
        <dbReference type="ARBA" id="ARBA00022475"/>
    </source>
</evidence>
<dbReference type="PROSITE" id="PS50005">
    <property type="entry name" value="TPR"/>
    <property type="match status" value="1"/>
</dbReference>
<evidence type="ECO:0000313" key="10">
    <source>
        <dbReference type="EMBL" id="RXK09177.1"/>
    </source>
</evidence>